<evidence type="ECO:0000313" key="2">
    <source>
        <dbReference type="Proteomes" id="UP000766336"/>
    </source>
</evidence>
<keyword evidence="2" id="KW-1185">Reference proteome</keyword>
<organism evidence="1 2">
    <name type="scientific">Roseococcus pinisoli</name>
    <dbReference type="NCBI Taxonomy" id="2835040"/>
    <lineage>
        <taxon>Bacteria</taxon>
        <taxon>Pseudomonadati</taxon>
        <taxon>Pseudomonadota</taxon>
        <taxon>Alphaproteobacteria</taxon>
        <taxon>Acetobacterales</taxon>
        <taxon>Roseomonadaceae</taxon>
        <taxon>Roseococcus</taxon>
    </lineage>
</organism>
<evidence type="ECO:0000313" key="1">
    <source>
        <dbReference type="EMBL" id="MBS7812317.1"/>
    </source>
</evidence>
<dbReference type="Proteomes" id="UP000766336">
    <property type="component" value="Unassembled WGS sequence"/>
</dbReference>
<proteinExistence type="predicted"/>
<dbReference type="EMBL" id="JAHCDA010000003">
    <property type="protein sequence ID" value="MBS7812317.1"/>
    <property type="molecule type" value="Genomic_DNA"/>
</dbReference>
<accession>A0ABS5QHA7</accession>
<gene>
    <name evidence="1" type="ORF">KHU32_15310</name>
</gene>
<protein>
    <submittedName>
        <fullName evidence="1">Uncharacterized protein</fullName>
    </submittedName>
</protein>
<comment type="caution">
    <text evidence="1">The sequence shown here is derived from an EMBL/GenBank/DDBJ whole genome shotgun (WGS) entry which is preliminary data.</text>
</comment>
<name>A0ABS5QHA7_9PROT</name>
<reference evidence="1 2" key="1">
    <citation type="submission" date="2021-05" db="EMBL/GenBank/DDBJ databases">
        <title>Roseococcus sp. XZZS9, whole genome shotgun sequencing project.</title>
        <authorList>
            <person name="Zhao G."/>
            <person name="Shen L."/>
        </authorList>
    </citation>
    <scope>NUCLEOTIDE SEQUENCE [LARGE SCALE GENOMIC DNA]</scope>
    <source>
        <strain evidence="1 2">XZZS9</strain>
    </source>
</reference>
<sequence length="88" mass="9587">MSIMHAQPLPVESFAIEDSVGIRVGSNYWTACIYADGPGWMIEASYPAIALRGMAVVFTTEDLHLDTLHSRLAAEVDRYSDSLAAALE</sequence>
<dbReference type="RefSeq" id="WP_213671025.1">
    <property type="nucleotide sequence ID" value="NZ_JAHCDA010000003.1"/>
</dbReference>